<accession>A0A0B5Q7H2</accession>
<evidence type="ECO:0000313" key="1">
    <source>
        <dbReference type="EMBL" id="AJG98129.1"/>
    </source>
</evidence>
<dbReference type="AlphaFoldDB" id="A0A0B5Q7H2"/>
<dbReference type="RefSeq" id="WP_039772128.1">
    <property type="nucleotide sequence ID" value="NZ_CP010086.2"/>
</dbReference>
<dbReference type="GO" id="GO:0004674">
    <property type="term" value="F:protein serine/threonine kinase activity"/>
    <property type="evidence" value="ECO:0007669"/>
    <property type="project" value="UniProtKB-KW"/>
</dbReference>
<protein>
    <submittedName>
        <fullName evidence="1">Serine/threonine protein kinase</fullName>
    </submittedName>
</protein>
<keyword evidence="1" id="KW-0723">Serine/threonine-protein kinase</keyword>
<dbReference type="KEGG" id="cbei:LF65_01519"/>
<sequence length="192" mass="22690">MRYILDVKECEFLGKGKEGAVYLTPEGYALKIFYNKKKAKNEADLLEKVNGSRFFPKVLFIANNMILRDYVEGDNLSSYIKKNGLSYNLSIEIINLIEEFKTLKFTRLDIRDAHIFVNKNEQIQVIDPRKVFVKKTPYPKEIIKVLVKSNVFEDFLKHVLSYKPKLIKYWIDGYNYFRYTSKKVIRIDMFAS</sequence>
<dbReference type="EMBL" id="CP010086">
    <property type="protein sequence ID" value="AJG98129.1"/>
    <property type="molecule type" value="Genomic_DNA"/>
</dbReference>
<keyword evidence="1" id="KW-0418">Kinase</keyword>
<name>A0A0B5Q7H2_CLOBE</name>
<organism evidence="1 2">
    <name type="scientific">Clostridium beijerinckii</name>
    <name type="common">Clostridium MP</name>
    <dbReference type="NCBI Taxonomy" id="1520"/>
    <lineage>
        <taxon>Bacteria</taxon>
        <taxon>Bacillati</taxon>
        <taxon>Bacillota</taxon>
        <taxon>Clostridia</taxon>
        <taxon>Eubacteriales</taxon>
        <taxon>Clostridiaceae</taxon>
        <taxon>Clostridium</taxon>
    </lineage>
</organism>
<reference evidence="2" key="1">
    <citation type="submission" date="2014-12" db="EMBL/GenBank/DDBJ databases">
        <title>Genome sequence of Clostridium beijerinckii strain 59B.</title>
        <authorList>
            <person name="Little G.T."/>
            <person name="Minton N.P."/>
        </authorList>
    </citation>
    <scope>NUCLEOTIDE SEQUENCE [LARGE SCALE GENOMIC DNA]</scope>
    <source>
        <strain evidence="2">59B</strain>
    </source>
</reference>
<dbReference type="SUPFAM" id="SSF56112">
    <property type="entry name" value="Protein kinase-like (PK-like)"/>
    <property type="match status" value="1"/>
</dbReference>
<dbReference type="Proteomes" id="UP000031866">
    <property type="component" value="Chromosome"/>
</dbReference>
<dbReference type="Gene3D" id="1.10.510.10">
    <property type="entry name" value="Transferase(Phosphotransferase) domain 1"/>
    <property type="match status" value="1"/>
</dbReference>
<keyword evidence="1" id="KW-0808">Transferase</keyword>
<evidence type="ECO:0000313" key="2">
    <source>
        <dbReference type="Proteomes" id="UP000031866"/>
    </source>
</evidence>
<gene>
    <name evidence="1" type="ORF">LF65_01519</name>
</gene>
<proteinExistence type="predicted"/>
<dbReference type="InterPro" id="IPR011009">
    <property type="entry name" value="Kinase-like_dom_sf"/>
</dbReference>
<dbReference type="OrthoDB" id="1916806at2"/>
<dbReference type="STRING" id="1520.LF65_01519"/>